<keyword evidence="1" id="KW-0812">Transmembrane</keyword>
<evidence type="ECO:0000313" key="2">
    <source>
        <dbReference type="EMBL" id="GMH31778.1"/>
    </source>
</evidence>
<gene>
    <name evidence="2" type="ORF">Nepgr_033622</name>
</gene>
<organism evidence="2 3">
    <name type="scientific">Nepenthes gracilis</name>
    <name type="common">Slender pitcher plant</name>
    <dbReference type="NCBI Taxonomy" id="150966"/>
    <lineage>
        <taxon>Eukaryota</taxon>
        <taxon>Viridiplantae</taxon>
        <taxon>Streptophyta</taxon>
        <taxon>Embryophyta</taxon>
        <taxon>Tracheophyta</taxon>
        <taxon>Spermatophyta</taxon>
        <taxon>Magnoliopsida</taxon>
        <taxon>eudicotyledons</taxon>
        <taxon>Gunneridae</taxon>
        <taxon>Pentapetalae</taxon>
        <taxon>Caryophyllales</taxon>
        <taxon>Nepenthaceae</taxon>
        <taxon>Nepenthes</taxon>
    </lineage>
</organism>
<dbReference type="EMBL" id="BSYO01000041">
    <property type="protein sequence ID" value="GMH31778.1"/>
    <property type="molecule type" value="Genomic_DNA"/>
</dbReference>
<sequence length="184" mass="19505">MMCCVSEWCNSVLWDSMAGLLTSWFAAVGVLGAADFCVAPFHSKLQAASTPVHGSVAGNADFLLSLLVNFECLGAAAMWALSSVRLLLWFSFEELVGFLLHLDIDCGVADVQPSTKLMLERLLLSLDSGCCAPAWACEWRAGLAVDGSSGSLRAVYTLLMFFCSNHVLPAVGKLGCLGLPAVPV</sequence>
<keyword evidence="1" id="KW-1133">Transmembrane helix</keyword>
<dbReference type="AlphaFoldDB" id="A0AAD3TMM6"/>
<reference evidence="2" key="1">
    <citation type="submission" date="2023-05" db="EMBL/GenBank/DDBJ databases">
        <title>Nepenthes gracilis genome sequencing.</title>
        <authorList>
            <person name="Fukushima K."/>
        </authorList>
    </citation>
    <scope>NUCLEOTIDE SEQUENCE</scope>
    <source>
        <strain evidence="2">SING2019-196</strain>
    </source>
</reference>
<protein>
    <submittedName>
        <fullName evidence="2">Uncharacterized protein</fullName>
    </submittedName>
</protein>
<name>A0AAD3TMM6_NEPGR</name>
<proteinExistence type="predicted"/>
<comment type="caution">
    <text evidence="2">The sequence shown here is derived from an EMBL/GenBank/DDBJ whole genome shotgun (WGS) entry which is preliminary data.</text>
</comment>
<feature type="transmembrane region" description="Helical" evidence="1">
    <location>
        <begin position="21"/>
        <end position="42"/>
    </location>
</feature>
<dbReference type="Proteomes" id="UP001279734">
    <property type="component" value="Unassembled WGS sequence"/>
</dbReference>
<feature type="transmembrane region" description="Helical" evidence="1">
    <location>
        <begin position="62"/>
        <end position="81"/>
    </location>
</feature>
<keyword evidence="1" id="KW-0472">Membrane</keyword>
<keyword evidence="3" id="KW-1185">Reference proteome</keyword>
<accession>A0AAD3TMM6</accession>
<evidence type="ECO:0000313" key="3">
    <source>
        <dbReference type="Proteomes" id="UP001279734"/>
    </source>
</evidence>
<evidence type="ECO:0000256" key="1">
    <source>
        <dbReference type="SAM" id="Phobius"/>
    </source>
</evidence>